<dbReference type="InterPro" id="IPR022390">
    <property type="entry name" value="HBDC"/>
</dbReference>
<dbReference type="KEGG" id="dmm:dnm_050670"/>
<dbReference type="SUPFAM" id="SSF50475">
    <property type="entry name" value="FMN-binding split barrel"/>
    <property type="match status" value="1"/>
</dbReference>
<keyword evidence="6" id="KW-1185">Reference proteome</keyword>
<evidence type="ECO:0000259" key="4">
    <source>
        <dbReference type="Pfam" id="PF20696"/>
    </source>
</evidence>
<gene>
    <name evidence="5" type="ORF">dnm_050670</name>
</gene>
<reference evidence="5" key="1">
    <citation type="journal article" date="2021" name="Microb. Physiol.">
        <title>Proteogenomic Insights into the Physiology of Marine, Sulfate-Reducing, Filamentous Desulfonema limicola and Desulfonema magnum.</title>
        <authorList>
            <person name="Schnaars V."/>
            <person name="Wohlbrand L."/>
            <person name="Scheve S."/>
            <person name="Hinrichs C."/>
            <person name="Reinhardt R."/>
            <person name="Rabus R."/>
        </authorList>
    </citation>
    <scope>NUCLEOTIDE SEQUENCE</scope>
    <source>
        <strain evidence="5">4be13</strain>
    </source>
</reference>
<feature type="domain" description="3-octaprenyl-4-hydroxybenzoate carboxy-lyase-like N-terminal" evidence="3">
    <location>
        <begin position="12"/>
        <end position="89"/>
    </location>
</feature>
<protein>
    <submittedName>
        <fullName evidence="5">Decarboxylase family protein, UbiD-like</fullName>
    </submittedName>
</protein>
<dbReference type="AlphaFoldDB" id="A0A975BQ56"/>
<dbReference type="PANTHER" id="PTHR30108:SF17">
    <property type="entry name" value="FERULIC ACID DECARBOXYLASE 1"/>
    <property type="match status" value="1"/>
</dbReference>
<evidence type="ECO:0000313" key="6">
    <source>
        <dbReference type="Proteomes" id="UP000663722"/>
    </source>
</evidence>
<evidence type="ECO:0000259" key="2">
    <source>
        <dbReference type="Pfam" id="PF01977"/>
    </source>
</evidence>
<comment type="similarity">
    <text evidence="1">Belongs to the UbiD family.</text>
</comment>
<evidence type="ECO:0000313" key="5">
    <source>
        <dbReference type="EMBL" id="QTA89020.1"/>
    </source>
</evidence>
<dbReference type="NCBIfam" id="TIGR03701">
    <property type="entry name" value="mena_SCO4490"/>
    <property type="match status" value="1"/>
</dbReference>
<feature type="domain" description="3-octaprenyl-4-hydroxybenzoate carboxy-lyase-like Rift-related" evidence="2">
    <location>
        <begin position="126"/>
        <end position="323"/>
    </location>
</feature>
<dbReference type="RefSeq" id="WP_207683533.1">
    <property type="nucleotide sequence ID" value="NZ_CP061800.1"/>
</dbReference>
<dbReference type="GO" id="GO:0006744">
    <property type="term" value="P:ubiquinone biosynthetic process"/>
    <property type="evidence" value="ECO:0007669"/>
    <property type="project" value="TreeGrafter"/>
</dbReference>
<organism evidence="5 6">
    <name type="scientific">Desulfonema magnum</name>
    <dbReference type="NCBI Taxonomy" id="45655"/>
    <lineage>
        <taxon>Bacteria</taxon>
        <taxon>Pseudomonadati</taxon>
        <taxon>Thermodesulfobacteriota</taxon>
        <taxon>Desulfobacteria</taxon>
        <taxon>Desulfobacterales</taxon>
        <taxon>Desulfococcaceae</taxon>
        <taxon>Desulfonema</taxon>
    </lineage>
</organism>
<dbReference type="EMBL" id="CP061800">
    <property type="protein sequence ID" value="QTA89020.1"/>
    <property type="molecule type" value="Genomic_DNA"/>
</dbReference>
<name>A0A975BQ56_9BACT</name>
<dbReference type="NCBIfam" id="TIGR00148">
    <property type="entry name" value="UbiD family decarboxylase"/>
    <property type="match status" value="1"/>
</dbReference>
<dbReference type="Proteomes" id="UP000663722">
    <property type="component" value="Chromosome"/>
</dbReference>
<sequence>MKSYYKNISEFIRALKSAGELRVITQPVSPYLEISKIADAESKSPGGGKALLFENAEGSPFPVAINLFGSSERICMALGVDHLDQLGERVRYFMELSPPGNIRDILGLLQTGISVSRFFPRQSRSHLPPCQEVVHTGDDVDLSKLPVLHCWPKDAGPFVTLPLVFTKSLKTGRQNVGMYRLQVFDKNTTGMHWHIHKDGAHFYQEYVRAKQRMPVAVAIGADPAVIYAATAPMPRNLDEMILAGFIRNKPVSMTRCVTSDVKVPAEAEFVLEGYVDPGELRREGPFGDHTGYYSLADDYPVFHVTAITHRKSPVYCTTLVGPPPMEDCYLAKATERLFLPMLQSVMPEILDYWFPWEGVFHNIVVVSIDKEFPGHAQKIMSGLWGQGQMSFCKTIVVVDKNINPQAPDAVMSRLLSTLDVSSDITLTRGILDVLDHSSPIPNFGAKLGIDLTDRFPGEPERTCPPELPCFSVSEKELLTAIQNQADGVAACRFFSFHDTDPSGTCQNRILMLAVEKGQDRGGAYFAECLRETDLLKPFNIILLYDAKINLEKNSLILWKLFNNADPDRDMFFQGNYVVIDACQKGPMDGHLREWPEELTFQ</sequence>
<dbReference type="InterPro" id="IPR049381">
    <property type="entry name" value="UbiD-like_C"/>
</dbReference>
<dbReference type="Pfam" id="PF01977">
    <property type="entry name" value="UbiD"/>
    <property type="match status" value="1"/>
</dbReference>
<dbReference type="SUPFAM" id="SSF143968">
    <property type="entry name" value="UbiD C-terminal domain-like"/>
    <property type="match status" value="2"/>
</dbReference>
<dbReference type="InterPro" id="IPR002830">
    <property type="entry name" value="UbiD"/>
</dbReference>
<accession>A0A975BQ56</accession>
<dbReference type="GO" id="GO:0008694">
    <property type="term" value="F:4-hydroxy-3-polyprenylbenzoate decarboxylase activity"/>
    <property type="evidence" value="ECO:0007669"/>
    <property type="project" value="TreeGrafter"/>
</dbReference>
<dbReference type="InterPro" id="IPR048304">
    <property type="entry name" value="UbiD_Rift_dom"/>
</dbReference>
<evidence type="ECO:0000256" key="1">
    <source>
        <dbReference type="ARBA" id="ARBA00010021"/>
    </source>
</evidence>
<dbReference type="Pfam" id="PF20695">
    <property type="entry name" value="UbiD_N"/>
    <property type="match status" value="1"/>
</dbReference>
<proteinExistence type="inferred from homology"/>
<dbReference type="Gene3D" id="3.40.1670.10">
    <property type="entry name" value="UbiD C-terminal domain-like"/>
    <property type="match status" value="1"/>
</dbReference>
<dbReference type="GO" id="GO:0005829">
    <property type="term" value="C:cytosol"/>
    <property type="evidence" value="ECO:0007669"/>
    <property type="project" value="TreeGrafter"/>
</dbReference>
<dbReference type="InterPro" id="IPR049383">
    <property type="entry name" value="UbiD-like_N"/>
</dbReference>
<dbReference type="Pfam" id="PF20696">
    <property type="entry name" value="UbiD_C"/>
    <property type="match status" value="1"/>
</dbReference>
<evidence type="ECO:0000259" key="3">
    <source>
        <dbReference type="Pfam" id="PF20695"/>
    </source>
</evidence>
<feature type="domain" description="3-octaprenyl-4-hydroxybenzoate carboxy-lyase-like C-terminal" evidence="4">
    <location>
        <begin position="328"/>
        <end position="450"/>
    </location>
</feature>
<dbReference type="PANTHER" id="PTHR30108">
    <property type="entry name" value="3-OCTAPRENYL-4-HYDROXYBENZOATE CARBOXY-LYASE-RELATED"/>
    <property type="match status" value="1"/>
</dbReference>